<proteinExistence type="inferred from homology"/>
<keyword evidence="3" id="KW-0813">Transport</keyword>
<dbReference type="Gene3D" id="1.10.3430.10">
    <property type="entry name" value="Ammonium transporter AmtB like domains"/>
    <property type="match status" value="1"/>
</dbReference>
<dbReference type="PANTHER" id="PTHR11730">
    <property type="entry name" value="AMMONIUM TRANSPORTER"/>
    <property type="match status" value="1"/>
</dbReference>
<dbReference type="SUPFAM" id="SSF111352">
    <property type="entry name" value="Ammonium transporter"/>
    <property type="match status" value="1"/>
</dbReference>
<dbReference type="InterPro" id="IPR029020">
    <property type="entry name" value="Ammonium/urea_transptr"/>
</dbReference>
<evidence type="ECO:0000256" key="4">
    <source>
        <dbReference type="ARBA" id="ARBA00022692"/>
    </source>
</evidence>
<evidence type="ECO:0000256" key="9">
    <source>
        <dbReference type="SAM" id="Phobius"/>
    </source>
</evidence>
<feature type="transmembrane region" description="Helical" evidence="9">
    <location>
        <begin position="224"/>
        <end position="241"/>
    </location>
</feature>
<keyword evidence="7" id="KW-0924">Ammonia transport</keyword>
<accession>A0A6J6P0U1</accession>
<dbReference type="GO" id="GO:0097272">
    <property type="term" value="P:ammonium homeostasis"/>
    <property type="evidence" value="ECO:0007669"/>
    <property type="project" value="TreeGrafter"/>
</dbReference>
<evidence type="ECO:0000256" key="1">
    <source>
        <dbReference type="ARBA" id="ARBA00004141"/>
    </source>
</evidence>
<dbReference type="NCBIfam" id="TIGR00836">
    <property type="entry name" value="amt"/>
    <property type="match status" value="1"/>
</dbReference>
<evidence type="ECO:0000256" key="8">
    <source>
        <dbReference type="SAM" id="MobiDB-lite"/>
    </source>
</evidence>
<feature type="transmembrane region" description="Helical" evidence="9">
    <location>
        <begin position="314"/>
        <end position="332"/>
    </location>
</feature>
<sequence length="480" mass="50112">MSSLVGADVSNGDLLIAASTIWVVVAAVLVMFMQAGFAFLEAGLTRMKNAGHIAGKNVLIFAIASLVYWMVGFGIAFGDGNLIVGTDGFFPSVDALTSVGQAPFDWFSEIPGAAGYLFEVVFAGVSLAIVWGSMAERAKLYVYVVFGVIFTLIYSVTSHWIWSPHGWLFKGTLTDGVGMQDFAGSTVVHYQGALAALAGALLLGPRIGKFGTDGRANPIPGHNIPYAVLGTIILWFGWFGFNPGSTLSVDFGGIGYFAYVATTTNIAAAAGGIGGFFTAWIVLKKPDISMMLNGVLAALVAITAASGFVAPWAAVVIGLVSGFIAVVGVIWVESLGIDDPIGAVSVHGMSGIWGTLACGLFAVPSLASNLATGTGGLVYTGSFKQLWVQFLGLVVVGAWTFSTSFLVLWVMKKLWGIRVHEEDEILGLDVSEHGMWGYPEFYIPVPGGYGTGTHSHMLSGAGGGSSSHTAHAPTQPTIEG</sequence>
<feature type="transmembrane region" description="Helical" evidence="9">
    <location>
        <begin position="387"/>
        <end position="410"/>
    </location>
</feature>
<evidence type="ECO:0000256" key="3">
    <source>
        <dbReference type="ARBA" id="ARBA00022448"/>
    </source>
</evidence>
<dbReference type="GO" id="GO:0016020">
    <property type="term" value="C:membrane"/>
    <property type="evidence" value="ECO:0007669"/>
    <property type="project" value="UniProtKB-SubCell"/>
</dbReference>
<feature type="transmembrane region" description="Helical" evidence="9">
    <location>
        <begin position="113"/>
        <end position="133"/>
    </location>
</feature>
<evidence type="ECO:0000259" key="10">
    <source>
        <dbReference type="Pfam" id="PF00909"/>
    </source>
</evidence>
<feature type="transmembrane region" description="Helical" evidence="9">
    <location>
        <begin position="256"/>
        <end position="283"/>
    </location>
</feature>
<evidence type="ECO:0000256" key="2">
    <source>
        <dbReference type="ARBA" id="ARBA00005887"/>
    </source>
</evidence>
<feature type="transmembrane region" description="Helical" evidence="9">
    <location>
        <begin position="140"/>
        <end position="162"/>
    </location>
</feature>
<feature type="transmembrane region" description="Helical" evidence="9">
    <location>
        <begin position="344"/>
        <end position="367"/>
    </location>
</feature>
<protein>
    <submittedName>
        <fullName evidence="11">Unannotated protein</fullName>
    </submittedName>
</protein>
<dbReference type="AlphaFoldDB" id="A0A6J6P0U1"/>
<dbReference type="GO" id="GO:0008519">
    <property type="term" value="F:ammonium channel activity"/>
    <property type="evidence" value="ECO:0007669"/>
    <property type="project" value="InterPro"/>
</dbReference>
<feature type="transmembrane region" description="Helical" evidence="9">
    <location>
        <begin position="182"/>
        <end position="203"/>
    </location>
</feature>
<dbReference type="InterPro" id="IPR018047">
    <property type="entry name" value="Ammonium_transpt_CS"/>
</dbReference>
<keyword evidence="6 9" id="KW-0472">Membrane</keyword>
<gene>
    <name evidence="11" type="ORF">UFOPK2399_00656</name>
</gene>
<dbReference type="PANTHER" id="PTHR11730:SF89">
    <property type="entry name" value="AMMONIUM TRANSPORTER SLL0108-RELATED"/>
    <property type="match status" value="1"/>
</dbReference>
<feature type="transmembrane region" description="Helical" evidence="9">
    <location>
        <begin position="290"/>
        <end position="308"/>
    </location>
</feature>
<keyword evidence="4 9" id="KW-0812">Transmembrane</keyword>
<dbReference type="PROSITE" id="PS01219">
    <property type="entry name" value="AMMONIUM_TRANSP"/>
    <property type="match status" value="1"/>
</dbReference>
<reference evidence="11" key="1">
    <citation type="submission" date="2020-05" db="EMBL/GenBank/DDBJ databases">
        <authorList>
            <person name="Chiriac C."/>
            <person name="Salcher M."/>
            <person name="Ghai R."/>
            <person name="Kavagutti S V."/>
        </authorList>
    </citation>
    <scope>NUCLEOTIDE SEQUENCE</scope>
</reference>
<evidence type="ECO:0000256" key="6">
    <source>
        <dbReference type="ARBA" id="ARBA00023136"/>
    </source>
</evidence>
<evidence type="ECO:0000313" key="11">
    <source>
        <dbReference type="EMBL" id="CAB4690203.1"/>
    </source>
</evidence>
<feature type="transmembrane region" description="Helical" evidence="9">
    <location>
        <begin position="58"/>
        <end position="77"/>
    </location>
</feature>
<feature type="transmembrane region" description="Helical" evidence="9">
    <location>
        <begin position="14"/>
        <end position="37"/>
    </location>
</feature>
<dbReference type="Pfam" id="PF00909">
    <property type="entry name" value="Ammonium_transp"/>
    <property type="match status" value="1"/>
</dbReference>
<name>A0A6J6P0U1_9ZZZZ</name>
<comment type="similarity">
    <text evidence="2">Belongs to the ammonia transporter channel (TC 1.A.11.2) family.</text>
</comment>
<dbReference type="EMBL" id="CAEZXP010000001">
    <property type="protein sequence ID" value="CAB4690203.1"/>
    <property type="molecule type" value="Genomic_DNA"/>
</dbReference>
<evidence type="ECO:0000256" key="7">
    <source>
        <dbReference type="ARBA" id="ARBA00023177"/>
    </source>
</evidence>
<comment type="subcellular location">
    <subcellularLocation>
        <location evidence="1">Membrane</location>
        <topology evidence="1">Multi-pass membrane protein</topology>
    </subcellularLocation>
</comment>
<dbReference type="InterPro" id="IPR001905">
    <property type="entry name" value="Ammonium_transpt"/>
</dbReference>
<evidence type="ECO:0000256" key="5">
    <source>
        <dbReference type="ARBA" id="ARBA00022989"/>
    </source>
</evidence>
<organism evidence="11">
    <name type="scientific">freshwater metagenome</name>
    <dbReference type="NCBI Taxonomy" id="449393"/>
    <lineage>
        <taxon>unclassified sequences</taxon>
        <taxon>metagenomes</taxon>
        <taxon>ecological metagenomes</taxon>
    </lineage>
</organism>
<dbReference type="InterPro" id="IPR024041">
    <property type="entry name" value="NH4_transpt_AmtB-like_dom"/>
</dbReference>
<feature type="region of interest" description="Disordered" evidence="8">
    <location>
        <begin position="460"/>
        <end position="480"/>
    </location>
</feature>
<feature type="domain" description="Ammonium transporter AmtB-like" evidence="10">
    <location>
        <begin position="22"/>
        <end position="438"/>
    </location>
</feature>
<keyword evidence="5 9" id="KW-1133">Transmembrane helix</keyword>